<dbReference type="AlphaFoldDB" id="A0A9D1D2U8"/>
<evidence type="ECO:0008006" key="3">
    <source>
        <dbReference type="Google" id="ProtNLM"/>
    </source>
</evidence>
<evidence type="ECO:0000313" key="1">
    <source>
        <dbReference type="EMBL" id="HIR01504.1"/>
    </source>
</evidence>
<name>A0A9D1D2U8_9ACTN</name>
<reference evidence="1" key="2">
    <citation type="journal article" date="2021" name="PeerJ">
        <title>Extensive microbial diversity within the chicken gut microbiome revealed by metagenomics and culture.</title>
        <authorList>
            <person name="Gilroy R."/>
            <person name="Ravi A."/>
            <person name="Getino M."/>
            <person name="Pursley I."/>
            <person name="Horton D.L."/>
            <person name="Alikhan N.F."/>
            <person name="Baker D."/>
            <person name="Gharbi K."/>
            <person name="Hall N."/>
            <person name="Watson M."/>
            <person name="Adriaenssens E.M."/>
            <person name="Foster-Nyarko E."/>
            <person name="Jarju S."/>
            <person name="Secka A."/>
            <person name="Antonio M."/>
            <person name="Oren A."/>
            <person name="Chaudhuri R.R."/>
            <person name="La Ragione R."/>
            <person name="Hildebrand F."/>
            <person name="Pallen M.J."/>
        </authorList>
    </citation>
    <scope>NUCLEOTIDE SEQUENCE</scope>
    <source>
        <strain evidence="1">ChiGjej1B1-2707</strain>
    </source>
</reference>
<comment type="caution">
    <text evidence="1">The sequence shown here is derived from an EMBL/GenBank/DDBJ whole genome shotgun (WGS) entry which is preliminary data.</text>
</comment>
<sequence>MSEISNKLYELALGAQSAEEIAGLAEGAGIELAEGEAEHLFERLHGKGAEEIVDEELDSVAGGACKGTRTVRPGVDKCGHGFCACFDTCRFYAPHDDDPSVGECGNPHFTP</sequence>
<gene>
    <name evidence="1" type="ORF">IAA69_04500</name>
</gene>
<accession>A0A9D1D2U8</accession>
<proteinExistence type="predicted"/>
<reference evidence="1" key="1">
    <citation type="submission" date="2020-10" db="EMBL/GenBank/DDBJ databases">
        <authorList>
            <person name="Gilroy R."/>
        </authorList>
    </citation>
    <scope>NUCLEOTIDE SEQUENCE</scope>
    <source>
        <strain evidence="1">ChiGjej1B1-2707</strain>
    </source>
</reference>
<evidence type="ECO:0000313" key="2">
    <source>
        <dbReference type="Proteomes" id="UP000824261"/>
    </source>
</evidence>
<protein>
    <recommendedName>
        <fullName evidence="3">Nif11 domain-containing protein</fullName>
    </recommendedName>
</protein>
<dbReference type="EMBL" id="DVGB01000055">
    <property type="protein sequence ID" value="HIR01504.1"/>
    <property type="molecule type" value="Genomic_DNA"/>
</dbReference>
<organism evidence="1 2">
    <name type="scientific">Candidatus Aveggerthella stercoripullorum</name>
    <dbReference type="NCBI Taxonomy" id="2840688"/>
    <lineage>
        <taxon>Bacteria</taxon>
        <taxon>Bacillati</taxon>
        <taxon>Actinomycetota</taxon>
        <taxon>Coriobacteriia</taxon>
        <taxon>Eggerthellales</taxon>
        <taxon>Eggerthellaceae</taxon>
        <taxon>Eggerthellaceae incertae sedis</taxon>
        <taxon>Candidatus Aveggerthella</taxon>
    </lineage>
</organism>
<dbReference type="Proteomes" id="UP000824261">
    <property type="component" value="Unassembled WGS sequence"/>
</dbReference>